<organism evidence="1 2">
    <name type="scientific">Favolaschia claudopus</name>
    <dbReference type="NCBI Taxonomy" id="2862362"/>
    <lineage>
        <taxon>Eukaryota</taxon>
        <taxon>Fungi</taxon>
        <taxon>Dikarya</taxon>
        <taxon>Basidiomycota</taxon>
        <taxon>Agaricomycotina</taxon>
        <taxon>Agaricomycetes</taxon>
        <taxon>Agaricomycetidae</taxon>
        <taxon>Agaricales</taxon>
        <taxon>Marasmiineae</taxon>
        <taxon>Mycenaceae</taxon>
        <taxon>Favolaschia</taxon>
    </lineage>
</organism>
<evidence type="ECO:0000313" key="1">
    <source>
        <dbReference type="EMBL" id="KAK6981450.1"/>
    </source>
</evidence>
<dbReference type="Proteomes" id="UP001362999">
    <property type="component" value="Unassembled WGS sequence"/>
</dbReference>
<name>A0AAV9ZGQ9_9AGAR</name>
<proteinExistence type="predicted"/>
<feature type="non-terminal residue" evidence="1">
    <location>
        <position position="1"/>
    </location>
</feature>
<comment type="caution">
    <text evidence="1">The sequence shown here is derived from an EMBL/GenBank/DDBJ whole genome shotgun (WGS) entry which is preliminary data.</text>
</comment>
<dbReference type="EMBL" id="JAWWNJ010000150">
    <property type="protein sequence ID" value="KAK6981450.1"/>
    <property type="molecule type" value="Genomic_DNA"/>
</dbReference>
<accession>A0AAV9ZGQ9</accession>
<protein>
    <submittedName>
        <fullName evidence="1">Uncharacterized protein</fullName>
    </submittedName>
</protein>
<gene>
    <name evidence="1" type="ORF">R3P38DRAFT_3463820</name>
</gene>
<dbReference type="AlphaFoldDB" id="A0AAV9ZGQ9"/>
<evidence type="ECO:0000313" key="2">
    <source>
        <dbReference type="Proteomes" id="UP001362999"/>
    </source>
</evidence>
<reference evidence="1 2" key="1">
    <citation type="journal article" date="2024" name="J Genomics">
        <title>Draft genome sequencing and assembly of Favolaschia claudopus CIRM-BRFM 2984 isolated from oak limbs.</title>
        <authorList>
            <person name="Navarro D."/>
            <person name="Drula E."/>
            <person name="Chaduli D."/>
            <person name="Cazenave R."/>
            <person name="Ahrendt S."/>
            <person name="Wang J."/>
            <person name="Lipzen A."/>
            <person name="Daum C."/>
            <person name="Barry K."/>
            <person name="Grigoriev I.V."/>
            <person name="Favel A."/>
            <person name="Rosso M.N."/>
            <person name="Martin F."/>
        </authorList>
    </citation>
    <scope>NUCLEOTIDE SEQUENCE [LARGE SCALE GENOMIC DNA]</scope>
    <source>
        <strain evidence="1 2">CIRM-BRFM 2984</strain>
    </source>
</reference>
<sequence>PCPEVETTICEYSYCVLANQPRCVALAGSSSLLELTALGQYSDPDIIFRLDQLPTPPPSQPRPVVCFNALVSEPDIVSLPLRLDSLRWTRGGNLAVNFVHNAKFSREQALAVAPAYWRVIRPLLRLPKHCDLPRIDLGGAWHSIVVHNAPLTPFSGEPGHHIEFPALDTWMDASGLHGTVPLDCALLCNDTDLRKRPMTVAMRLSFALQSEADHLVKHGVVVHGSRCRASHYKAKPRPARSTPHD</sequence>
<keyword evidence="2" id="KW-1185">Reference proteome</keyword>